<organism evidence="3 4">
    <name type="scientific">Paracidovorax wautersii</name>
    <dbReference type="NCBI Taxonomy" id="1177982"/>
    <lineage>
        <taxon>Bacteria</taxon>
        <taxon>Pseudomonadati</taxon>
        <taxon>Pseudomonadota</taxon>
        <taxon>Betaproteobacteria</taxon>
        <taxon>Burkholderiales</taxon>
        <taxon>Comamonadaceae</taxon>
        <taxon>Paracidovorax</taxon>
    </lineage>
</organism>
<dbReference type="Gene3D" id="1.20.140.10">
    <property type="entry name" value="Butyryl-CoA Dehydrogenase, subunit A, domain 3"/>
    <property type="match status" value="1"/>
</dbReference>
<gene>
    <name evidence="3" type="primary">soxC_10</name>
    <name evidence="3" type="ORF">GAK30_02682</name>
</gene>
<comment type="caution">
    <text evidence="3">The sequence shown here is derived from an EMBL/GenBank/DDBJ whole genome shotgun (WGS) entry which is preliminary data.</text>
</comment>
<dbReference type="Proteomes" id="UP000461670">
    <property type="component" value="Unassembled WGS sequence"/>
</dbReference>
<accession>A0A7V8JPI1</accession>
<dbReference type="EMBL" id="WNDQ01000040">
    <property type="protein sequence ID" value="KAF1020169.1"/>
    <property type="molecule type" value="Genomic_DNA"/>
</dbReference>
<reference evidence="4" key="1">
    <citation type="journal article" date="2020" name="MBio">
        <title>Horizontal gene transfer to a defensive symbiont with a reduced genome amongst a multipartite beetle microbiome.</title>
        <authorList>
            <person name="Waterworth S.C."/>
            <person name="Florez L.V."/>
            <person name="Rees E.R."/>
            <person name="Hertweck C."/>
            <person name="Kaltenpoth M."/>
            <person name="Kwan J.C."/>
        </authorList>
    </citation>
    <scope>NUCLEOTIDE SEQUENCE [LARGE SCALE GENOMIC DNA]</scope>
</reference>
<evidence type="ECO:0000256" key="1">
    <source>
        <dbReference type="ARBA" id="ARBA00023002"/>
    </source>
</evidence>
<evidence type="ECO:0000313" key="3">
    <source>
        <dbReference type="EMBL" id="KAF1020169.1"/>
    </source>
</evidence>
<protein>
    <submittedName>
        <fullName evidence="3">Dibenzothiophene desulfurization enzyme C</fullName>
    </submittedName>
</protein>
<feature type="domain" description="Acyl-CoA dehydrogenase C-terminal" evidence="2">
    <location>
        <begin position="8"/>
        <end position="114"/>
    </location>
</feature>
<evidence type="ECO:0000259" key="2">
    <source>
        <dbReference type="Pfam" id="PF08028"/>
    </source>
</evidence>
<keyword evidence="1" id="KW-0560">Oxidoreductase</keyword>
<dbReference type="InterPro" id="IPR013107">
    <property type="entry name" value="Acyl-CoA_DH_C"/>
</dbReference>
<dbReference type="InterPro" id="IPR036250">
    <property type="entry name" value="AcylCo_DH-like_C"/>
</dbReference>
<dbReference type="AlphaFoldDB" id="A0A7V8JPI1"/>
<name>A0A7V8JPI1_9BURK</name>
<dbReference type="Pfam" id="PF08028">
    <property type="entry name" value="Acyl-CoA_dh_2"/>
    <property type="match status" value="1"/>
</dbReference>
<proteinExistence type="predicted"/>
<sequence>MRWPWSGAARPIDDPVIQQTVGEIGATAFAAEAIVLAAADALDRVNQARAREGGEQLALAHAAAVAAAQAKVVVDELVVRVAGQLFDVGGASAATQRYNLDRHWRNARTLASHNPATLKARNLGEHALLGTVLPSGFF</sequence>
<dbReference type="SUPFAM" id="SSF47203">
    <property type="entry name" value="Acyl-CoA dehydrogenase C-terminal domain-like"/>
    <property type="match status" value="1"/>
</dbReference>
<dbReference type="GO" id="GO:0016627">
    <property type="term" value="F:oxidoreductase activity, acting on the CH-CH group of donors"/>
    <property type="evidence" value="ECO:0007669"/>
    <property type="project" value="InterPro"/>
</dbReference>
<evidence type="ECO:0000313" key="4">
    <source>
        <dbReference type="Proteomes" id="UP000461670"/>
    </source>
</evidence>